<dbReference type="InterPro" id="IPR036388">
    <property type="entry name" value="WH-like_DNA-bd_sf"/>
</dbReference>
<dbReference type="OrthoDB" id="63027at2"/>
<accession>A0A1M6KLR5</accession>
<dbReference type="InterPro" id="IPR046348">
    <property type="entry name" value="SIS_dom_sf"/>
</dbReference>
<dbReference type="Proteomes" id="UP000184301">
    <property type="component" value="Unassembled WGS sequence"/>
</dbReference>
<feature type="domain" description="HTH rpiR-type" evidence="1">
    <location>
        <begin position="1"/>
        <end position="77"/>
    </location>
</feature>
<dbReference type="InterPro" id="IPR047640">
    <property type="entry name" value="RpiR-like"/>
</dbReference>
<evidence type="ECO:0000313" key="4">
    <source>
        <dbReference type="Proteomes" id="UP000184301"/>
    </source>
</evidence>
<dbReference type="GO" id="GO:1901135">
    <property type="term" value="P:carbohydrate derivative metabolic process"/>
    <property type="evidence" value="ECO:0007669"/>
    <property type="project" value="InterPro"/>
</dbReference>
<dbReference type="InterPro" id="IPR001347">
    <property type="entry name" value="SIS_dom"/>
</dbReference>
<organism evidence="3 4">
    <name type="scientific">Hespellia stercorisuis DSM 15480</name>
    <dbReference type="NCBI Taxonomy" id="1121950"/>
    <lineage>
        <taxon>Bacteria</taxon>
        <taxon>Bacillati</taxon>
        <taxon>Bacillota</taxon>
        <taxon>Clostridia</taxon>
        <taxon>Lachnospirales</taxon>
        <taxon>Lachnospiraceae</taxon>
        <taxon>Hespellia</taxon>
    </lineage>
</organism>
<dbReference type="SUPFAM" id="SSF46689">
    <property type="entry name" value="Homeodomain-like"/>
    <property type="match status" value="1"/>
</dbReference>
<dbReference type="STRING" id="1121950.SAMN02745243_00949"/>
<dbReference type="Gene3D" id="3.40.50.10490">
    <property type="entry name" value="Glucose-6-phosphate isomerase like protein, domain 1"/>
    <property type="match status" value="1"/>
</dbReference>
<dbReference type="SUPFAM" id="SSF53697">
    <property type="entry name" value="SIS domain"/>
    <property type="match status" value="1"/>
</dbReference>
<dbReference type="AlphaFoldDB" id="A0A1M6KLR5"/>
<protein>
    <submittedName>
        <fullName evidence="3">Transcriptional regulator, RpiR family</fullName>
    </submittedName>
</protein>
<dbReference type="GO" id="GO:0097367">
    <property type="term" value="F:carbohydrate derivative binding"/>
    <property type="evidence" value="ECO:0007669"/>
    <property type="project" value="InterPro"/>
</dbReference>
<sequence>MQILERIEEIYPKLTKKQKQIADYMKDHAEDMAFITLKELSTEVGITEITVLNMCKALGYESFNEVKYEFRKYINASRVTFYQENDYYNTKVPDYELTEKEKLLVDICREERGLIEELARNFDSRRMLEVAQLFFEYPKIVLCGRGISYLICECIATYLSEAQIPTMKVNTELNESVYSALPMLDKKTLVVAISFPDYYFVTQKMAEFAKKKKAKVLCITDSKESNIAWIADEVLTVSSTTRMALNTLSAPMALANLLASAVKIASEQRQRKGHVEGFDKLF</sequence>
<dbReference type="InterPro" id="IPR000281">
    <property type="entry name" value="HTH_RpiR"/>
</dbReference>
<dbReference type="Pfam" id="PF01418">
    <property type="entry name" value="HTH_6"/>
    <property type="match status" value="1"/>
</dbReference>
<dbReference type="PANTHER" id="PTHR30514">
    <property type="entry name" value="GLUCOKINASE"/>
    <property type="match status" value="1"/>
</dbReference>
<name>A0A1M6KLR5_9FIRM</name>
<dbReference type="RefSeq" id="WP_073106089.1">
    <property type="nucleotide sequence ID" value="NZ_FQZY01000012.1"/>
</dbReference>
<proteinExistence type="predicted"/>
<dbReference type="Pfam" id="PF01380">
    <property type="entry name" value="SIS"/>
    <property type="match status" value="1"/>
</dbReference>
<feature type="domain" description="SIS" evidence="2">
    <location>
        <begin position="130"/>
        <end position="258"/>
    </location>
</feature>
<dbReference type="Gene3D" id="1.10.10.10">
    <property type="entry name" value="Winged helix-like DNA-binding domain superfamily/Winged helix DNA-binding domain"/>
    <property type="match status" value="1"/>
</dbReference>
<dbReference type="InterPro" id="IPR009057">
    <property type="entry name" value="Homeodomain-like_sf"/>
</dbReference>
<dbReference type="GO" id="GO:0003700">
    <property type="term" value="F:DNA-binding transcription factor activity"/>
    <property type="evidence" value="ECO:0007669"/>
    <property type="project" value="InterPro"/>
</dbReference>
<dbReference type="GO" id="GO:0003677">
    <property type="term" value="F:DNA binding"/>
    <property type="evidence" value="ECO:0007669"/>
    <property type="project" value="InterPro"/>
</dbReference>
<gene>
    <name evidence="3" type="ORF">SAMN02745243_00949</name>
</gene>
<evidence type="ECO:0000259" key="1">
    <source>
        <dbReference type="PROSITE" id="PS51071"/>
    </source>
</evidence>
<dbReference type="PROSITE" id="PS51071">
    <property type="entry name" value="HTH_RPIR"/>
    <property type="match status" value="1"/>
</dbReference>
<dbReference type="PROSITE" id="PS51464">
    <property type="entry name" value="SIS"/>
    <property type="match status" value="1"/>
</dbReference>
<evidence type="ECO:0000313" key="3">
    <source>
        <dbReference type="EMBL" id="SHJ59913.1"/>
    </source>
</evidence>
<reference evidence="3 4" key="1">
    <citation type="submission" date="2016-11" db="EMBL/GenBank/DDBJ databases">
        <authorList>
            <person name="Jaros S."/>
            <person name="Januszkiewicz K."/>
            <person name="Wedrychowicz H."/>
        </authorList>
    </citation>
    <scope>NUCLEOTIDE SEQUENCE [LARGE SCALE GENOMIC DNA]</scope>
    <source>
        <strain evidence="3 4">DSM 15480</strain>
    </source>
</reference>
<keyword evidence="4" id="KW-1185">Reference proteome</keyword>
<dbReference type="EMBL" id="FQZY01000012">
    <property type="protein sequence ID" value="SHJ59913.1"/>
    <property type="molecule type" value="Genomic_DNA"/>
</dbReference>
<evidence type="ECO:0000259" key="2">
    <source>
        <dbReference type="PROSITE" id="PS51464"/>
    </source>
</evidence>